<sequence length="218" mass="23434">MRGDPNDGPKDHPSDLSSMVWMDPVPLRSEALTNMVILIIHDHSEPHEGPFRSPHGDLNAFVKFFGRPADALVAFDSGASPSQLREFVEDVVQNLTETGRTPFSEELGLDDHLVTFLMARLTVATGALLLDELKPVSAAVADELPSPLSVAFESFLIVRPSTPESVFWSSSDAPKSTPLGSSMRTGSGAFSESGSVFGVLTLDLKHMLSPPCFSETPA</sequence>
<protein>
    <submittedName>
        <fullName evidence="1">Uncharacterized protein</fullName>
    </submittedName>
</protein>
<evidence type="ECO:0000313" key="1">
    <source>
        <dbReference type="EMBL" id="XCD29405.1"/>
    </source>
</evidence>
<dbReference type="EMBL" id="PP554577">
    <property type="protein sequence ID" value="XCD29405.1"/>
    <property type="molecule type" value="Genomic_DNA"/>
</dbReference>
<reference evidence="1" key="1">
    <citation type="submission" date="2024-03" db="EMBL/GenBank/DDBJ databases">
        <title>This phage originates from the Bacteriophage catalogue of the Bacteriophage Competence Centre, Department of Microbiology und Biotechnology, Max Rubner-Institut, Kiel, Germany.</title>
        <authorList>
            <person name="Sprotte S."/>
            <person name="Brinks E."/>
        </authorList>
    </citation>
    <scope>NUCLEOTIDE SEQUENCE</scope>
</reference>
<proteinExistence type="predicted"/>
<name>A0AAU8BW51_9VIRU</name>
<accession>A0AAU8BW51</accession>
<organism evidence="1">
    <name type="scientific">Pseudomonas phage PMBT23</name>
    <dbReference type="NCBI Taxonomy" id="3137284"/>
    <lineage>
        <taxon>Viruses</taxon>
    </lineage>
</organism>